<dbReference type="KEGG" id="sita:101765205"/>
<proteinExistence type="predicted"/>
<name>A0A368RWJ3_SETIT</name>
<feature type="compositionally biased region" description="Low complexity" evidence="1">
    <location>
        <begin position="73"/>
        <end position="92"/>
    </location>
</feature>
<feature type="region of interest" description="Disordered" evidence="1">
    <location>
        <begin position="38"/>
        <end position="103"/>
    </location>
</feature>
<feature type="compositionally biased region" description="Basic and acidic residues" evidence="1">
    <location>
        <begin position="93"/>
        <end position="103"/>
    </location>
</feature>
<dbReference type="STRING" id="4555.A0A368RWJ3"/>
<dbReference type="OrthoDB" id="1725934at2759"/>
<reference evidence="4" key="2">
    <citation type="submission" date="2015-07" db="EMBL/GenBank/DDBJ databases">
        <authorList>
            <person name="Noorani M."/>
        </authorList>
    </citation>
    <scope>NUCLEOTIDE SEQUENCE</scope>
    <source>
        <strain evidence="4">Yugu1</strain>
    </source>
</reference>
<keyword evidence="2" id="KW-0472">Membrane</keyword>
<gene>
    <name evidence="4" type="ORF">SETIT_7G171200v2</name>
</gene>
<feature type="compositionally biased region" description="Polar residues" evidence="1">
    <location>
        <begin position="311"/>
        <end position="320"/>
    </location>
</feature>
<reference evidence="4" key="1">
    <citation type="journal article" date="2012" name="Nat. Biotechnol.">
        <title>Reference genome sequence of the model plant Setaria.</title>
        <authorList>
            <person name="Bennetzen J.L."/>
            <person name="Schmutz J."/>
            <person name="Wang H."/>
            <person name="Percifield R."/>
            <person name="Hawkins J."/>
            <person name="Pontaroli A.C."/>
            <person name="Estep M."/>
            <person name="Feng L."/>
            <person name="Vaughn J.N."/>
            <person name="Grimwood J."/>
            <person name="Jenkins J."/>
            <person name="Barry K."/>
            <person name="Lindquist E."/>
            <person name="Hellsten U."/>
            <person name="Deshpande S."/>
            <person name="Wang X."/>
            <person name="Wu X."/>
            <person name="Mitros T."/>
            <person name="Triplett J."/>
            <person name="Yang X."/>
            <person name="Ye C.Y."/>
            <person name="Mauro-Herrera M."/>
            <person name="Wang L."/>
            <person name="Li P."/>
            <person name="Sharma M."/>
            <person name="Sharma R."/>
            <person name="Ronald P.C."/>
            <person name="Panaud O."/>
            <person name="Kellogg E.A."/>
            <person name="Brutnell T.P."/>
            <person name="Doust A.N."/>
            <person name="Tuskan G.A."/>
            <person name="Rokhsar D."/>
            <person name="Devos K.M."/>
        </authorList>
    </citation>
    <scope>NUCLEOTIDE SEQUENCE [LARGE SCALE GENOMIC DNA]</scope>
    <source>
        <strain evidence="4">Yugu1</strain>
    </source>
</reference>
<feature type="compositionally biased region" description="Polar residues" evidence="1">
    <location>
        <begin position="421"/>
        <end position="431"/>
    </location>
</feature>
<feature type="region of interest" description="Disordered" evidence="1">
    <location>
        <begin position="303"/>
        <end position="331"/>
    </location>
</feature>
<keyword evidence="2" id="KW-1133">Transmembrane helix</keyword>
<sequence>MSVETSSVALSISCRSLDRYTIPPLRIQLIKKYRPAKRCRFREPTAQPPAPQRAAQKPNPPPIPRRSPDRTRAMASPAEAAEMVASAAAASEAKGKEEKEKRDGPGILGRIWRALFGGRGEDYEKRLQNLSKEEAALLARMRRRTQFSRRGVRNLIALSVLGEVGAVVYAIIMTKSEDLDWQMRAIRVLPIFLLPALSSMIYSILVSFTRMLERKDKDTLERLRAERKAKIDELKDRTNYYLTQELIQKYDLDPAAKAAAASVLASKMGAETGLKLHMGDEAKSGSTQARSNEVEVVPKDGLRNRRETKAKGSSYSSTAAAHTGGGMEAMPPSKVVGHYEGSGTSDGGWIAKIAALLVGEDPSQSYALICGNCHMHNGLARKEDFPHVTYYCPHCHALNVSNQSIGQCSGQLSPVAPADGVSTTHPITETELSSKSEVQELPEVTNAGQQPVEPAN</sequence>
<evidence type="ECO:0000256" key="2">
    <source>
        <dbReference type="SAM" id="Phobius"/>
    </source>
</evidence>
<dbReference type="GO" id="GO:0071786">
    <property type="term" value="P:endoplasmic reticulum tubular network organization"/>
    <property type="evidence" value="ECO:0007669"/>
    <property type="project" value="InterPro"/>
</dbReference>
<dbReference type="PANTHER" id="PTHR22166">
    <property type="entry name" value="ENDOPLASMIC RETICULUM JUNCTION FORMATION PROTEIN LUNAPARK"/>
    <property type="match status" value="1"/>
</dbReference>
<evidence type="ECO:0000313" key="4">
    <source>
        <dbReference type="EMBL" id="RCV34586.1"/>
    </source>
</evidence>
<dbReference type="PANTHER" id="PTHR22166:SF12">
    <property type="entry name" value="ENDOPLASMIC RETICULUM JUNCTION FORMATION PROTEIN LUNAPARK"/>
    <property type="match status" value="1"/>
</dbReference>
<dbReference type="Pfam" id="PF10058">
    <property type="entry name" value="Zn_ribbon_10"/>
    <property type="match status" value="1"/>
</dbReference>
<dbReference type="InterPro" id="IPR019273">
    <property type="entry name" value="Lunapark_Znf"/>
</dbReference>
<organism evidence="4">
    <name type="scientific">Setaria italica</name>
    <name type="common">Foxtail millet</name>
    <name type="synonym">Panicum italicum</name>
    <dbReference type="NCBI Taxonomy" id="4555"/>
    <lineage>
        <taxon>Eukaryota</taxon>
        <taxon>Viridiplantae</taxon>
        <taxon>Streptophyta</taxon>
        <taxon>Embryophyta</taxon>
        <taxon>Tracheophyta</taxon>
        <taxon>Spermatophyta</taxon>
        <taxon>Magnoliopsida</taxon>
        <taxon>Liliopsida</taxon>
        <taxon>Poales</taxon>
        <taxon>Poaceae</taxon>
        <taxon>PACMAD clade</taxon>
        <taxon>Panicoideae</taxon>
        <taxon>Panicodae</taxon>
        <taxon>Paniceae</taxon>
        <taxon>Cenchrinae</taxon>
        <taxon>Setaria</taxon>
    </lineage>
</organism>
<feature type="transmembrane region" description="Helical" evidence="2">
    <location>
        <begin position="192"/>
        <end position="212"/>
    </location>
</feature>
<protein>
    <recommendedName>
        <fullName evidence="3">Lunapark zinc ribbon domain-containing protein</fullName>
    </recommendedName>
</protein>
<dbReference type="EMBL" id="CM003534">
    <property type="protein sequence ID" value="RCV34586.1"/>
    <property type="molecule type" value="Genomic_DNA"/>
</dbReference>
<feature type="region of interest" description="Disordered" evidence="1">
    <location>
        <begin position="416"/>
        <end position="456"/>
    </location>
</feature>
<feature type="transmembrane region" description="Helical" evidence="2">
    <location>
        <begin position="151"/>
        <end position="172"/>
    </location>
</feature>
<accession>A0A368RWJ3</accession>
<feature type="domain" description="Lunapark zinc ribbon" evidence="3">
    <location>
        <begin position="349"/>
        <end position="399"/>
    </location>
</feature>
<keyword evidence="2" id="KW-0812">Transmembrane</keyword>
<evidence type="ECO:0000259" key="3">
    <source>
        <dbReference type="Pfam" id="PF10058"/>
    </source>
</evidence>
<dbReference type="AlphaFoldDB" id="A0A368RWJ3"/>
<evidence type="ECO:0000256" key="1">
    <source>
        <dbReference type="SAM" id="MobiDB-lite"/>
    </source>
</evidence>
<dbReference type="InterPro" id="IPR040115">
    <property type="entry name" value="Lnp"/>
</dbReference>